<reference evidence="2 3" key="1">
    <citation type="submission" date="2016-07" db="EMBL/GenBank/DDBJ databases">
        <title>Pervasive Adenine N6-methylation of Active Genes in Fungi.</title>
        <authorList>
            <consortium name="DOE Joint Genome Institute"/>
            <person name="Mondo S.J."/>
            <person name="Dannebaum R.O."/>
            <person name="Kuo R.C."/>
            <person name="Labutti K."/>
            <person name="Haridas S."/>
            <person name="Kuo A."/>
            <person name="Salamov A."/>
            <person name="Ahrendt S.R."/>
            <person name="Lipzen A."/>
            <person name="Sullivan W."/>
            <person name="Andreopoulos W.B."/>
            <person name="Clum A."/>
            <person name="Lindquist E."/>
            <person name="Daum C."/>
            <person name="Ramamoorthy G.K."/>
            <person name="Gryganskyi A."/>
            <person name="Culley D."/>
            <person name="Magnuson J.K."/>
            <person name="James T.Y."/>
            <person name="O'Malley M.A."/>
            <person name="Stajich J.E."/>
            <person name="Spatafora J.W."/>
            <person name="Visel A."/>
            <person name="Grigoriev I.V."/>
        </authorList>
    </citation>
    <scope>NUCLEOTIDE SEQUENCE [LARGE SCALE GENOMIC DNA]</scope>
    <source>
        <strain evidence="2 3">CBS 129021</strain>
    </source>
</reference>
<accession>A0A1Y2DNT4</accession>
<evidence type="ECO:0000313" key="3">
    <source>
        <dbReference type="Proteomes" id="UP000193689"/>
    </source>
</evidence>
<gene>
    <name evidence="2" type="ORF">BCR38DRAFT_487963</name>
</gene>
<evidence type="ECO:0000256" key="1">
    <source>
        <dbReference type="SAM" id="MobiDB-lite"/>
    </source>
</evidence>
<evidence type="ECO:0000313" key="2">
    <source>
        <dbReference type="EMBL" id="ORY60910.1"/>
    </source>
</evidence>
<feature type="compositionally biased region" description="Basic residues" evidence="1">
    <location>
        <begin position="1"/>
        <end position="12"/>
    </location>
</feature>
<dbReference type="InParanoid" id="A0A1Y2DNT4"/>
<sequence>MAKSAPRGRRTRAPPTTPYSKGVLNFPLKEAVDDGDISDASDLKCHHTEFGLQTLYPRPTQEDWNIEALVAPSPSRGLEPKPELFPAKTVENANRNKDTNLLIHEHPAPYAKHPVAVPPKGTELPVHILSWDLNSHEPADGVARRKIHLAVFSLISFFITHQRQSFSDLWQLEPFKVVAMAGGPNDCQLMWTFDQRQKMQQIANRVEYYTHRLRRVRTEMGKVSEELVQFFGRMGLDCTFGEEMGEEWKKFAEERRNESE</sequence>
<dbReference type="EMBL" id="MCFJ01000011">
    <property type="protein sequence ID" value="ORY60910.1"/>
    <property type="molecule type" value="Genomic_DNA"/>
</dbReference>
<organism evidence="2 3">
    <name type="scientific">Pseudomassariella vexata</name>
    <dbReference type="NCBI Taxonomy" id="1141098"/>
    <lineage>
        <taxon>Eukaryota</taxon>
        <taxon>Fungi</taxon>
        <taxon>Dikarya</taxon>
        <taxon>Ascomycota</taxon>
        <taxon>Pezizomycotina</taxon>
        <taxon>Sordariomycetes</taxon>
        <taxon>Xylariomycetidae</taxon>
        <taxon>Amphisphaeriales</taxon>
        <taxon>Pseudomassariaceae</taxon>
        <taxon>Pseudomassariella</taxon>
    </lineage>
</organism>
<feature type="region of interest" description="Disordered" evidence="1">
    <location>
        <begin position="1"/>
        <end position="24"/>
    </location>
</feature>
<proteinExistence type="predicted"/>
<name>A0A1Y2DNT4_9PEZI</name>
<dbReference type="GeneID" id="63780428"/>
<protein>
    <submittedName>
        <fullName evidence="2">Uncharacterized protein</fullName>
    </submittedName>
</protein>
<dbReference type="Proteomes" id="UP000193689">
    <property type="component" value="Unassembled WGS sequence"/>
</dbReference>
<dbReference type="AlphaFoldDB" id="A0A1Y2DNT4"/>
<comment type="caution">
    <text evidence="2">The sequence shown here is derived from an EMBL/GenBank/DDBJ whole genome shotgun (WGS) entry which is preliminary data.</text>
</comment>
<dbReference type="RefSeq" id="XP_040713137.1">
    <property type="nucleotide sequence ID" value="XM_040864216.1"/>
</dbReference>
<keyword evidence="3" id="KW-1185">Reference proteome</keyword>